<sequence>KGPPVAFSIGMIAASFPSAVGSTASLPSKSPDFVMVILLVFTIIAGMTVSLKCNGYTVFPLQPLTHTVAETPGRNDAIDKARSPLFESDRTPTPGPLT</sequence>
<dbReference type="GeneTree" id="ENSGT01120000277433"/>
<evidence type="ECO:0000313" key="4">
    <source>
        <dbReference type="Proteomes" id="UP000694397"/>
    </source>
</evidence>
<keyword evidence="2" id="KW-1133">Transmembrane helix</keyword>
<protein>
    <submittedName>
        <fullName evidence="3">Uncharacterized protein</fullName>
    </submittedName>
</protein>
<reference evidence="3 4" key="1">
    <citation type="submission" date="2019-04" db="EMBL/GenBank/DDBJ databases">
        <authorList>
            <consortium name="Wellcome Sanger Institute Data Sharing"/>
        </authorList>
    </citation>
    <scope>NUCLEOTIDE SEQUENCE [LARGE SCALE GENOMIC DNA]</scope>
</reference>
<evidence type="ECO:0000256" key="2">
    <source>
        <dbReference type="SAM" id="Phobius"/>
    </source>
</evidence>
<proteinExistence type="predicted"/>
<reference evidence="3" key="2">
    <citation type="submission" date="2025-08" db="UniProtKB">
        <authorList>
            <consortium name="Ensembl"/>
        </authorList>
    </citation>
    <scope>IDENTIFICATION</scope>
</reference>
<dbReference type="Ensembl" id="ENSSFOT00015011399.2">
    <property type="protein sequence ID" value="ENSSFOP00015011250.2"/>
    <property type="gene ID" value="ENSSFOG00015007266.2"/>
</dbReference>
<accession>A0A8C9RBS7</accession>
<name>A0A8C9RBS7_SCLFO</name>
<dbReference type="AlphaFoldDB" id="A0A8C9RBS7"/>
<organism evidence="3 4">
    <name type="scientific">Scleropages formosus</name>
    <name type="common">Asian bonytongue</name>
    <name type="synonym">Osteoglossum formosum</name>
    <dbReference type="NCBI Taxonomy" id="113540"/>
    <lineage>
        <taxon>Eukaryota</taxon>
        <taxon>Metazoa</taxon>
        <taxon>Chordata</taxon>
        <taxon>Craniata</taxon>
        <taxon>Vertebrata</taxon>
        <taxon>Euteleostomi</taxon>
        <taxon>Actinopterygii</taxon>
        <taxon>Neopterygii</taxon>
        <taxon>Teleostei</taxon>
        <taxon>Osteoglossocephala</taxon>
        <taxon>Osteoglossomorpha</taxon>
        <taxon>Osteoglossiformes</taxon>
        <taxon>Osteoglossidae</taxon>
        <taxon>Scleropages</taxon>
    </lineage>
</organism>
<evidence type="ECO:0000313" key="3">
    <source>
        <dbReference type="Ensembl" id="ENSSFOP00015011250.2"/>
    </source>
</evidence>
<dbReference type="Proteomes" id="UP000694397">
    <property type="component" value="Chromosome 3"/>
</dbReference>
<keyword evidence="4" id="KW-1185">Reference proteome</keyword>
<evidence type="ECO:0000256" key="1">
    <source>
        <dbReference type="SAM" id="MobiDB-lite"/>
    </source>
</evidence>
<dbReference type="OrthoDB" id="10289127at2759"/>
<keyword evidence="2" id="KW-0812">Transmembrane</keyword>
<feature type="region of interest" description="Disordered" evidence="1">
    <location>
        <begin position="72"/>
        <end position="98"/>
    </location>
</feature>
<reference evidence="3" key="3">
    <citation type="submission" date="2025-09" db="UniProtKB">
        <authorList>
            <consortium name="Ensembl"/>
        </authorList>
    </citation>
    <scope>IDENTIFICATION</scope>
</reference>
<feature type="transmembrane region" description="Helical" evidence="2">
    <location>
        <begin position="33"/>
        <end position="51"/>
    </location>
</feature>
<feature type="compositionally biased region" description="Basic and acidic residues" evidence="1">
    <location>
        <begin position="76"/>
        <end position="90"/>
    </location>
</feature>
<keyword evidence="2" id="KW-0472">Membrane</keyword>